<dbReference type="PANTHER" id="PTHR43333">
    <property type="entry name" value="2-HACID_DH_C DOMAIN-CONTAINING PROTEIN"/>
    <property type="match status" value="1"/>
</dbReference>
<keyword evidence="2" id="KW-0520">NAD</keyword>
<dbReference type="PANTHER" id="PTHR43333:SF1">
    <property type="entry name" value="D-ISOMER SPECIFIC 2-HYDROXYACID DEHYDROGENASE NAD-BINDING DOMAIN-CONTAINING PROTEIN"/>
    <property type="match status" value="1"/>
</dbReference>
<feature type="domain" description="D-isomer specific 2-hydroxyacid dehydrogenase NAD-binding" evidence="5">
    <location>
        <begin position="104"/>
        <end position="274"/>
    </location>
</feature>
<feature type="domain" description="D-isomer specific 2-hydroxyacid dehydrogenase catalytic" evidence="4">
    <location>
        <begin position="55"/>
        <end position="302"/>
    </location>
</feature>
<dbReference type="RefSeq" id="WP_221597702.1">
    <property type="nucleotide sequence ID" value="NZ_JAIGNQ010000002.1"/>
</dbReference>
<dbReference type="InterPro" id="IPR036291">
    <property type="entry name" value="NAD(P)-bd_dom_sf"/>
</dbReference>
<dbReference type="EMBL" id="JAIGNQ010000002">
    <property type="protein sequence ID" value="MBX7488280.1"/>
    <property type="molecule type" value="Genomic_DNA"/>
</dbReference>
<keyword evidence="7" id="KW-1185">Reference proteome</keyword>
<dbReference type="InterPro" id="IPR006140">
    <property type="entry name" value="D-isomer_DH_NAD-bd"/>
</dbReference>
<dbReference type="SUPFAM" id="SSF51735">
    <property type="entry name" value="NAD(P)-binding Rossmann-fold domains"/>
    <property type="match status" value="1"/>
</dbReference>
<dbReference type="Gene3D" id="3.40.50.720">
    <property type="entry name" value="NAD(P)-binding Rossmann-like Domain"/>
    <property type="match status" value="2"/>
</dbReference>
<comment type="caution">
    <text evidence="6">The sequence shown here is derived from an EMBL/GenBank/DDBJ whole genome shotgun (WGS) entry which is preliminary data.</text>
</comment>
<evidence type="ECO:0000256" key="3">
    <source>
        <dbReference type="RuleBase" id="RU003719"/>
    </source>
</evidence>
<dbReference type="Pfam" id="PF02826">
    <property type="entry name" value="2-Hacid_dh_C"/>
    <property type="match status" value="1"/>
</dbReference>
<evidence type="ECO:0000256" key="2">
    <source>
        <dbReference type="ARBA" id="ARBA00023027"/>
    </source>
</evidence>
<comment type="similarity">
    <text evidence="3">Belongs to the D-isomer specific 2-hydroxyacid dehydrogenase family.</text>
</comment>
<protein>
    <submittedName>
        <fullName evidence="6">D-2-hydroxyacid dehydrogenase</fullName>
    </submittedName>
</protein>
<organism evidence="6 7">
    <name type="scientific">Qipengyuania pacifica</name>
    <dbReference type="NCBI Taxonomy" id="2860199"/>
    <lineage>
        <taxon>Bacteria</taxon>
        <taxon>Pseudomonadati</taxon>
        <taxon>Pseudomonadota</taxon>
        <taxon>Alphaproteobacteria</taxon>
        <taxon>Sphingomonadales</taxon>
        <taxon>Erythrobacteraceae</taxon>
        <taxon>Qipengyuania</taxon>
    </lineage>
</organism>
<dbReference type="PROSITE" id="PS00671">
    <property type="entry name" value="D_2_HYDROXYACID_DH_3"/>
    <property type="match status" value="1"/>
</dbReference>
<name>A0ABS7JE23_9SPHN</name>
<dbReference type="InterPro" id="IPR029753">
    <property type="entry name" value="D-isomer_DH_CS"/>
</dbReference>
<sequence>MTKAALSAMIRPLVEPRLPEWVEPLWFTSKEQALDFAPQAAIGWFDLNEKEPMIEIARAATNLKWLNSIYAGLDFMPLDILKERGVVVTNGVGINAITIAEYVVMLMLSHAKGYRDVVRAQDRHEWLRDSPGKRELSGERVLLLGMGAIGSLIKTRLEAFDMTVVPVRRSGADGALRPGEWRQKLGEFDWVVLAVPSTPETKHMIGALELAAMRPNGVLVNIARGDVVDQEALVAALREEKIEAALLDVTDPEPLPEDHPLWELGNAQVTMHLSGRAQTKMFQRSADRFIENLERWHKGEPVQPQLDLELGY</sequence>
<dbReference type="InterPro" id="IPR006139">
    <property type="entry name" value="D-isomer_2_OHA_DH_cat_dom"/>
</dbReference>
<evidence type="ECO:0000256" key="1">
    <source>
        <dbReference type="ARBA" id="ARBA00023002"/>
    </source>
</evidence>
<dbReference type="Proteomes" id="UP000776651">
    <property type="component" value="Unassembled WGS sequence"/>
</dbReference>
<accession>A0ABS7JE23</accession>
<dbReference type="SUPFAM" id="SSF52283">
    <property type="entry name" value="Formate/glycerate dehydrogenase catalytic domain-like"/>
    <property type="match status" value="1"/>
</dbReference>
<evidence type="ECO:0000313" key="7">
    <source>
        <dbReference type="Proteomes" id="UP000776651"/>
    </source>
</evidence>
<evidence type="ECO:0000259" key="5">
    <source>
        <dbReference type="Pfam" id="PF02826"/>
    </source>
</evidence>
<proteinExistence type="inferred from homology"/>
<keyword evidence="1 3" id="KW-0560">Oxidoreductase</keyword>
<gene>
    <name evidence="6" type="ORF">K3177_07115</name>
</gene>
<dbReference type="Pfam" id="PF00389">
    <property type="entry name" value="2-Hacid_dh"/>
    <property type="match status" value="1"/>
</dbReference>
<dbReference type="CDD" id="cd05300">
    <property type="entry name" value="2-Hacid_dh_1"/>
    <property type="match status" value="1"/>
</dbReference>
<evidence type="ECO:0000313" key="6">
    <source>
        <dbReference type="EMBL" id="MBX7488280.1"/>
    </source>
</evidence>
<evidence type="ECO:0000259" key="4">
    <source>
        <dbReference type="Pfam" id="PF00389"/>
    </source>
</evidence>
<reference evidence="6 7" key="1">
    <citation type="submission" date="2021-08" db="EMBL/GenBank/DDBJ databases">
        <title>Comparative Genomics Analysis of the Genus Qipengyuania Reveals Extensive Genetic Diversity and Metabolic Versatility, Including the Description of Fifteen Novel Species.</title>
        <authorList>
            <person name="Liu Y."/>
        </authorList>
    </citation>
    <scope>NUCLEOTIDE SEQUENCE [LARGE SCALE GENOMIC DNA]</scope>
    <source>
        <strain evidence="6 7">GH25</strain>
    </source>
</reference>